<name>A0A7W4I5S1_GLUDI</name>
<dbReference type="Pfam" id="PF00588">
    <property type="entry name" value="SpoU_methylase"/>
    <property type="match status" value="1"/>
</dbReference>
<accession>A0A7W4I5S1</accession>
<comment type="caution">
    <text evidence="5">The sequence shown here is derived from an EMBL/GenBank/DDBJ whole genome shotgun (WGS) entry which is preliminary data.</text>
</comment>
<dbReference type="InterPro" id="IPR029026">
    <property type="entry name" value="tRNA_m1G_MTases_N"/>
</dbReference>
<evidence type="ECO:0000256" key="3">
    <source>
        <dbReference type="SAM" id="MobiDB-lite"/>
    </source>
</evidence>
<sequence length="321" mass="33494">MSMPCLHIVSQRRDGGGGSAYIGAMRTRPPRRPDARSTPRSPGRAEQNAPHDAGSTPASGTSPGAAPGRQGRRGGGAARGGPPRGTYWLYGLHPALAALGNPERRIRQILATEDGEAALRERLNAPLPMQPHRTDRARLESLCGRDAVHQGIAVLADALPSLAIEDVTGRPGPLLLLDQVTDPRNVGAILRSAAAFGAAAVVVMERNAPDETGALAKAASGALEIVPLVRVVNLARTLDALKSLDFWVVGLDAGGGILDGTSFGQRRVALVLGAEGDGLRRLTREHCDEIAGLAMPGDMESLNVSNAAAVALYELIRRGKA</sequence>
<gene>
    <name evidence="5" type="ORF">HLH33_10740</name>
</gene>
<feature type="domain" description="RNA 2-O ribose methyltransferase substrate binding" evidence="4">
    <location>
        <begin position="88"/>
        <end position="162"/>
    </location>
</feature>
<dbReference type="Pfam" id="PF08032">
    <property type="entry name" value="SpoU_sub_bind"/>
    <property type="match status" value="1"/>
</dbReference>
<dbReference type="InterPro" id="IPR001537">
    <property type="entry name" value="SpoU_MeTrfase"/>
</dbReference>
<dbReference type="SMART" id="SM00967">
    <property type="entry name" value="SpoU_sub_bind"/>
    <property type="match status" value="1"/>
</dbReference>
<dbReference type="Gene3D" id="3.40.1280.10">
    <property type="match status" value="1"/>
</dbReference>
<evidence type="ECO:0000313" key="6">
    <source>
        <dbReference type="Proteomes" id="UP000550787"/>
    </source>
</evidence>
<dbReference type="SUPFAM" id="SSF55315">
    <property type="entry name" value="L30e-like"/>
    <property type="match status" value="1"/>
</dbReference>
<dbReference type="GO" id="GO:0008173">
    <property type="term" value="F:RNA methyltransferase activity"/>
    <property type="evidence" value="ECO:0007669"/>
    <property type="project" value="InterPro"/>
</dbReference>
<dbReference type="GO" id="GO:0005829">
    <property type="term" value="C:cytosol"/>
    <property type="evidence" value="ECO:0007669"/>
    <property type="project" value="TreeGrafter"/>
</dbReference>
<dbReference type="GO" id="GO:0003723">
    <property type="term" value="F:RNA binding"/>
    <property type="evidence" value="ECO:0007669"/>
    <property type="project" value="InterPro"/>
</dbReference>
<dbReference type="GO" id="GO:0006396">
    <property type="term" value="P:RNA processing"/>
    <property type="evidence" value="ECO:0007669"/>
    <property type="project" value="InterPro"/>
</dbReference>
<dbReference type="GO" id="GO:0032259">
    <property type="term" value="P:methylation"/>
    <property type="evidence" value="ECO:0007669"/>
    <property type="project" value="UniProtKB-KW"/>
</dbReference>
<dbReference type="RefSeq" id="WP_183115930.1">
    <property type="nucleotide sequence ID" value="NZ_JABEQG010000018.1"/>
</dbReference>
<dbReference type="InterPro" id="IPR004441">
    <property type="entry name" value="rRNA_MeTrfase_TrmH"/>
</dbReference>
<evidence type="ECO:0000313" key="5">
    <source>
        <dbReference type="EMBL" id="MBB2156781.1"/>
    </source>
</evidence>
<protein>
    <submittedName>
        <fullName evidence="5">RNA methyltransferase</fullName>
    </submittedName>
</protein>
<dbReference type="Proteomes" id="UP000550787">
    <property type="component" value="Unassembled WGS sequence"/>
</dbReference>
<feature type="region of interest" description="Disordered" evidence="3">
    <location>
        <begin position="1"/>
        <end position="82"/>
    </location>
</feature>
<dbReference type="EMBL" id="JABEQG010000018">
    <property type="protein sequence ID" value="MBB2156781.1"/>
    <property type="molecule type" value="Genomic_DNA"/>
</dbReference>
<dbReference type="AlphaFoldDB" id="A0A7W4I5S1"/>
<keyword evidence="2 5" id="KW-0808">Transferase</keyword>
<dbReference type="PANTHER" id="PTHR46429">
    <property type="entry name" value="23S RRNA (GUANOSINE-2'-O-)-METHYLTRANSFERASE RLMB"/>
    <property type="match status" value="1"/>
</dbReference>
<reference evidence="5 6" key="1">
    <citation type="submission" date="2020-04" db="EMBL/GenBank/DDBJ databases">
        <title>Description of novel Gluconacetobacter.</title>
        <authorList>
            <person name="Sombolestani A."/>
        </authorList>
    </citation>
    <scope>NUCLEOTIDE SEQUENCE [LARGE SCALE GENOMIC DNA]</scope>
    <source>
        <strain evidence="5 6">LMG 7603</strain>
    </source>
</reference>
<feature type="compositionally biased region" description="Gly residues" evidence="3">
    <location>
        <begin position="73"/>
        <end position="82"/>
    </location>
</feature>
<evidence type="ECO:0000256" key="2">
    <source>
        <dbReference type="ARBA" id="ARBA00022679"/>
    </source>
</evidence>
<dbReference type="InterPro" id="IPR029028">
    <property type="entry name" value="Alpha/beta_knot_MTases"/>
</dbReference>
<keyword evidence="1 5" id="KW-0489">Methyltransferase</keyword>
<evidence type="ECO:0000259" key="4">
    <source>
        <dbReference type="SMART" id="SM00967"/>
    </source>
</evidence>
<dbReference type="InterPro" id="IPR029064">
    <property type="entry name" value="Ribosomal_eL30-like_sf"/>
</dbReference>
<evidence type="ECO:0000256" key="1">
    <source>
        <dbReference type="ARBA" id="ARBA00022603"/>
    </source>
</evidence>
<dbReference type="CDD" id="cd18103">
    <property type="entry name" value="SpoU-like_RlmB"/>
    <property type="match status" value="1"/>
</dbReference>
<dbReference type="PANTHER" id="PTHR46429:SF1">
    <property type="entry name" value="23S RRNA (GUANOSINE-2'-O-)-METHYLTRANSFERASE RLMB"/>
    <property type="match status" value="1"/>
</dbReference>
<dbReference type="InterPro" id="IPR013123">
    <property type="entry name" value="SpoU_subst-bd"/>
</dbReference>
<proteinExistence type="predicted"/>
<dbReference type="Gene3D" id="3.30.1330.30">
    <property type="match status" value="1"/>
</dbReference>
<organism evidence="5 6">
    <name type="scientific">Gluconacetobacter diazotrophicus</name>
    <name type="common">Acetobacter diazotrophicus</name>
    <dbReference type="NCBI Taxonomy" id="33996"/>
    <lineage>
        <taxon>Bacteria</taxon>
        <taxon>Pseudomonadati</taxon>
        <taxon>Pseudomonadota</taxon>
        <taxon>Alphaproteobacteria</taxon>
        <taxon>Acetobacterales</taxon>
        <taxon>Acetobacteraceae</taxon>
        <taxon>Gluconacetobacter</taxon>
    </lineage>
</organism>
<dbReference type="SUPFAM" id="SSF75217">
    <property type="entry name" value="alpha/beta knot"/>
    <property type="match status" value="1"/>
</dbReference>